<name>K9X8E5_9NOST</name>
<dbReference type="RefSeq" id="WP_015211165.1">
    <property type="nucleotide sequence ID" value="NC_019757.1"/>
</dbReference>
<reference evidence="2 3" key="1">
    <citation type="submission" date="2012-06" db="EMBL/GenBank/DDBJ databases">
        <title>Finished chromosome of genome of Cylindrospermum stagnale PCC 7417.</title>
        <authorList>
            <consortium name="US DOE Joint Genome Institute"/>
            <person name="Gugger M."/>
            <person name="Coursin T."/>
            <person name="Rippka R."/>
            <person name="Tandeau De Marsac N."/>
            <person name="Huntemann M."/>
            <person name="Wei C.-L."/>
            <person name="Han J."/>
            <person name="Detter J.C."/>
            <person name="Han C."/>
            <person name="Tapia R."/>
            <person name="Chen A."/>
            <person name="Kyrpides N."/>
            <person name="Mavromatis K."/>
            <person name="Markowitz V."/>
            <person name="Szeto E."/>
            <person name="Ivanova N."/>
            <person name="Pagani I."/>
            <person name="Pati A."/>
            <person name="Goodwin L."/>
            <person name="Nordberg H.P."/>
            <person name="Cantor M.N."/>
            <person name="Hua S.X."/>
            <person name="Woyke T."/>
            <person name="Kerfeld C.A."/>
        </authorList>
    </citation>
    <scope>NUCLEOTIDE SEQUENCE [LARGE SCALE GENOMIC DNA]</scope>
    <source>
        <strain evidence="2 3">PCC 7417</strain>
    </source>
</reference>
<dbReference type="PATRIC" id="fig|56107.3.peg.6551"/>
<dbReference type="SUPFAM" id="SSF53756">
    <property type="entry name" value="UDP-Glycosyltransferase/glycogen phosphorylase"/>
    <property type="match status" value="1"/>
</dbReference>
<evidence type="ECO:0000313" key="3">
    <source>
        <dbReference type="Proteomes" id="UP000010475"/>
    </source>
</evidence>
<accession>K9X8E5</accession>
<organism evidence="2 3">
    <name type="scientific">Cylindrospermum stagnale PCC 7417</name>
    <dbReference type="NCBI Taxonomy" id="56107"/>
    <lineage>
        <taxon>Bacteria</taxon>
        <taxon>Bacillati</taxon>
        <taxon>Cyanobacteriota</taxon>
        <taxon>Cyanophyceae</taxon>
        <taxon>Nostocales</taxon>
        <taxon>Nostocaceae</taxon>
        <taxon>Cylindrospermum</taxon>
    </lineage>
</organism>
<protein>
    <recommendedName>
        <fullName evidence="1">Spore protein YkvP/CgeB glycosyl transferase-like domain-containing protein</fullName>
    </recommendedName>
</protein>
<feature type="domain" description="Spore protein YkvP/CgeB glycosyl transferase-like" evidence="1">
    <location>
        <begin position="194"/>
        <end position="332"/>
    </location>
</feature>
<dbReference type="KEGG" id="csg:Cylst_5957"/>
<evidence type="ECO:0000313" key="2">
    <source>
        <dbReference type="EMBL" id="AFZ27932.1"/>
    </source>
</evidence>
<dbReference type="STRING" id="56107.Cylst_5957"/>
<dbReference type="Proteomes" id="UP000010475">
    <property type="component" value="Chromosome"/>
</dbReference>
<dbReference type="EMBL" id="CP003642">
    <property type="protein sequence ID" value="AFZ27932.1"/>
    <property type="molecule type" value="Genomic_DNA"/>
</dbReference>
<dbReference type="AlphaFoldDB" id="K9X8E5"/>
<dbReference type="Gene3D" id="3.40.50.2000">
    <property type="entry name" value="Glycogen Phosphorylase B"/>
    <property type="match status" value="1"/>
</dbReference>
<dbReference type="eggNOG" id="COG4641">
    <property type="taxonomic scope" value="Bacteria"/>
</dbReference>
<dbReference type="Pfam" id="PF13524">
    <property type="entry name" value="Glyco_trans_1_2"/>
    <property type="match status" value="1"/>
</dbReference>
<evidence type="ECO:0000259" key="1">
    <source>
        <dbReference type="Pfam" id="PF13524"/>
    </source>
</evidence>
<proteinExistence type="predicted"/>
<dbReference type="InterPro" id="IPR055259">
    <property type="entry name" value="YkvP/CgeB_Glyco_trans-like"/>
</dbReference>
<keyword evidence="3" id="KW-1185">Reference proteome</keyword>
<dbReference type="HOGENOM" id="CLU_067339_0_0_3"/>
<dbReference type="OrthoDB" id="110463at2"/>
<sequence length="342" mass="39053">MRLLIAGLLDGTHIGGAFFKAAQCLDLNPKLFDIKLAYAGPKWLQRINWHFRGKYPSQLRGLSQKIVWECENSKPELFISTGIAPINQQALVQMESMGIKRINFLTDDPWNSAHYAPWFFEALPHYDIVFSPRRANIDELVQAGCPNVQYLPFGFDHECFYPEVFINPEVQLQYGCDVVFAGGADRDRVEYISALIESGIDVNLYGGYWERYLETRAYTHGIANVATLRLALTGAKIALCLVRKANRDGNCMRTFEVPAVGACMLTEDTQEHREIFGDEGKAVVYFKTISEMVEKAQWLLNHEVERQRLALNAHLLIFHGKHTYKDRLEIMLSQTANLLFKQ</sequence>
<gene>
    <name evidence="2" type="ORF">Cylst_5957</name>
</gene>